<dbReference type="Proteomes" id="UP001596226">
    <property type="component" value="Unassembled WGS sequence"/>
</dbReference>
<dbReference type="RefSeq" id="WP_377514473.1">
    <property type="nucleotide sequence ID" value="NZ_JBHSQS010000015.1"/>
</dbReference>
<dbReference type="EMBL" id="JBHSQS010000015">
    <property type="protein sequence ID" value="MFC5926260.1"/>
    <property type="molecule type" value="Genomic_DNA"/>
</dbReference>
<feature type="domain" description="NadR/Ttd14 AAA" evidence="1">
    <location>
        <begin position="6"/>
        <end position="171"/>
    </location>
</feature>
<dbReference type="Pfam" id="PF13521">
    <property type="entry name" value="AAA_28"/>
    <property type="match status" value="1"/>
</dbReference>
<gene>
    <name evidence="2" type="ORF">ACFQGL_23270</name>
</gene>
<organism evidence="2 3">
    <name type="scientific">Micromonospora vulcania</name>
    <dbReference type="NCBI Taxonomy" id="1441873"/>
    <lineage>
        <taxon>Bacteria</taxon>
        <taxon>Bacillati</taxon>
        <taxon>Actinomycetota</taxon>
        <taxon>Actinomycetes</taxon>
        <taxon>Micromonosporales</taxon>
        <taxon>Micromonosporaceae</taxon>
        <taxon>Micromonospora</taxon>
    </lineage>
</organism>
<accession>A0ABW1HA47</accession>
<reference evidence="3" key="1">
    <citation type="journal article" date="2019" name="Int. J. Syst. Evol. Microbiol.">
        <title>The Global Catalogue of Microorganisms (GCM) 10K type strain sequencing project: providing services to taxonomists for standard genome sequencing and annotation.</title>
        <authorList>
            <consortium name="The Broad Institute Genomics Platform"/>
            <consortium name="The Broad Institute Genome Sequencing Center for Infectious Disease"/>
            <person name="Wu L."/>
            <person name="Ma J."/>
        </authorList>
    </citation>
    <scope>NUCLEOTIDE SEQUENCE [LARGE SCALE GENOMIC DNA]</scope>
    <source>
        <strain evidence="3">CGMCC 4.7144</strain>
    </source>
</reference>
<dbReference type="InterPro" id="IPR038727">
    <property type="entry name" value="NadR/Ttd14_AAA_dom"/>
</dbReference>
<dbReference type="SUPFAM" id="SSF52540">
    <property type="entry name" value="P-loop containing nucleoside triphosphate hydrolases"/>
    <property type="match status" value="1"/>
</dbReference>
<sequence length="181" mass="20050">MTEPRRHVLTGAPGAGKTTLIEALRRRGHLVVREAATDVIAARQAQGSAEPWREADFVDAVARLQRQRRSAADARGAVQIHDRSPLCTLALARHLGRPVGPYLAAELDRITRQGIYRGLVFLIAPLGFVTRTAARQIDYAESLAFAQVHQRVYEAYGHRLIDVPAGPVRERVALIEQHLRS</sequence>
<dbReference type="InterPro" id="IPR027417">
    <property type="entry name" value="P-loop_NTPase"/>
</dbReference>
<protein>
    <submittedName>
        <fullName evidence="2">AAA family ATPase</fullName>
    </submittedName>
</protein>
<dbReference type="Gene3D" id="3.40.50.300">
    <property type="entry name" value="P-loop containing nucleotide triphosphate hydrolases"/>
    <property type="match status" value="1"/>
</dbReference>
<evidence type="ECO:0000313" key="3">
    <source>
        <dbReference type="Proteomes" id="UP001596226"/>
    </source>
</evidence>
<evidence type="ECO:0000259" key="1">
    <source>
        <dbReference type="Pfam" id="PF13521"/>
    </source>
</evidence>
<comment type="caution">
    <text evidence="2">The sequence shown here is derived from an EMBL/GenBank/DDBJ whole genome shotgun (WGS) entry which is preliminary data.</text>
</comment>
<proteinExistence type="predicted"/>
<keyword evidence="3" id="KW-1185">Reference proteome</keyword>
<evidence type="ECO:0000313" key="2">
    <source>
        <dbReference type="EMBL" id="MFC5926260.1"/>
    </source>
</evidence>
<name>A0ABW1HA47_9ACTN</name>